<sequence>MLEEEKPSLIQLEFEIWPRPPCLYPTKILSLLVRLSNRVSGRFKLEKICWKIQKQASSPSHTSFLRSSLNICAGSRAACLRQGSRHAEKNQLSPPYSGRAYS</sequence>
<accession>A0A8X6P7Z3</accession>
<organism evidence="1 2">
    <name type="scientific">Nephila pilipes</name>
    <name type="common">Giant wood spider</name>
    <name type="synonym">Nephila maculata</name>
    <dbReference type="NCBI Taxonomy" id="299642"/>
    <lineage>
        <taxon>Eukaryota</taxon>
        <taxon>Metazoa</taxon>
        <taxon>Ecdysozoa</taxon>
        <taxon>Arthropoda</taxon>
        <taxon>Chelicerata</taxon>
        <taxon>Arachnida</taxon>
        <taxon>Araneae</taxon>
        <taxon>Araneomorphae</taxon>
        <taxon>Entelegynae</taxon>
        <taxon>Araneoidea</taxon>
        <taxon>Nephilidae</taxon>
        <taxon>Nephila</taxon>
    </lineage>
</organism>
<evidence type="ECO:0000313" key="2">
    <source>
        <dbReference type="Proteomes" id="UP000887013"/>
    </source>
</evidence>
<reference evidence="1" key="1">
    <citation type="submission" date="2020-08" db="EMBL/GenBank/DDBJ databases">
        <title>Multicomponent nature underlies the extraordinary mechanical properties of spider dragline silk.</title>
        <authorList>
            <person name="Kono N."/>
            <person name="Nakamura H."/>
            <person name="Mori M."/>
            <person name="Yoshida Y."/>
            <person name="Ohtoshi R."/>
            <person name="Malay A.D."/>
            <person name="Moran D.A.P."/>
            <person name="Tomita M."/>
            <person name="Numata K."/>
            <person name="Arakawa K."/>
        </authorList>
    </citation>
    <scope>NUCLEOTIDE SEQUENCE</scope>
</reference>
<dbReference type="Proteomes" id="UP000887013">
    <property type="component" value="Unassembled WGS sequence"/>
</dbReference>
<gene>
    <name evidence="1" type="ORF">NPIL_95341</name>
</gene>
<comment type="caution">
    <text evidence="1">The sequence shown here is derived from an EMBL/GenBank/DDBJ whole genome shotgun (WGS) entry which is preliminary data.</text>
</comment>
<keyword evidence="2" id="KW-1185">Reference proteome</keyword>
<evidence type="ECO:0000313" key="1">
    <source>
        <dbReference type="EMBL" id="GFT50891.1"/>
    </source>
</evidence>
<protein>
    <submittedName>
        <fullName evidence="1">Uncharacterized protein</fullName>
    </submittedName>
</protein>
<dbReference type="EMBL" id="BMAW01065533">
    <property type="protein sequence ID" value="GFT50891.1"/>
    <property type="molecule type" value="Genomic_DNA"/>
</dbReference>
<dbReference type="AlphaFoldDB" id="A0A8X6P7Z3"/>
<proteinExistence type="predicted"/>
<name>A0A8X6P7Z3_NEPPI</name>